<protein>
    <submittedName>
        <fullName evidence="2">Uncharacterized protein</fullName>
    </submittedName>
</protein>
<comment type="caution">
    <text evidence="2">The sequence shown here is derived from an EMBL/GenBank/DDBJ whole genome shotgun (WGS) entry which is preliminary data.</text>
</comment>
<feature type="compositionally biased region" description="Gly residues" evidence="1">
    <location>
        <begin position="65"/>
        <end position="76"/>
    </location>
</feature>
<feature type="compositionally biased region" description="Basic and acidic residues" evidence="1">
    <location>
        <begin position="46"/>
        <end position="64"/>
    </location>
</feature>
<evidence type="ECO:0000313" key="3">
    <source>
        <dbReference type="Proteomes" id="UP000654471"/>
    </source>
</evidence>
<name>A0ABQ2VHZ6_9ACTN</name>
<dbReference type="RefSeq" id="WP_189305737.1">
    <property type="nucleotide sequence ID" value="NZ_BMRP01000031.1"/>
</dbReference>
<organism evidence="2 3">
    <name type="scientific">Streptomyces albospinus</name>
    <dbReference type="NCBI Taxonomy" id="285515"/>
    <lineage>
        <taxon>Bacteria</taxon>
        <taxon>Bacillati</taxon>
        <taxon>Actinomycetota</taxon>
        <taxon>Actinomycetes</taxon>
        <taxon>Kitasatosporales</taxon>
        <taxon>Streptomycetaceae</taxon>
        <taxon>Streptomyces</taxon>
    </lineage>
</organism>
<evidence type="ECO:0000313" key="2">
    <source>
        <dbReference type="EMBL" id="GGU88022.1"/>
    </source>
</evidence>
<feature type="compositionally biased region" description="Low complexity" evidence="1">
    <location>
        <begin position="77"/>
        <end position="86"/>
    </location>
</feature>
<sequence length="86" mass="8446">MSPHQPVAQAAGRAEQDARKTPPTMTELLAACAAASAVSTPPGAAEETRAAERDEAVEAREKGETGGTDSGTGPSGGASTPGRDAA</sequence>
<gene>
    <name evidence="2" type="ORF">GCM10010211_62930</name>
</gene>
<feature type="region of interest" description="Disordered" evidence="1">
    <location>
        <begin position="1"/>
        <end position="86"/>
    </location>
</feature>
<evidence type="ECO:0000256" key="1">
    <source>
        <dbReference type="SAM" id="MobiDB-lite"/>
    </source>
</evidence>
<dbReference type="Proteomes" id="UP000654471">
    <property type="component" value="Unassembled WGS sequence"/>
</dbReference>
<dbReference type="EMBL" id="BMRP01000031">
    <property type="protein sequence ID" value="GGU88022.1"/>
    <property type="molecule type" value="Genomic_DNA"/>
</dbReference>
<accession>A0ABQ2VHZ6</accession>
<proteinExistence type="predicted"/>
<keyword evidence="3" id="KW-1185">Reference proteome</keyword>
<reference evidence="3" key="1">
    <citation type="journal article" date="2019" name="Int. J. Syst. Evol. Microbiol.">
        <title>The Global Catalogue of Microorganisms (GCM) 10K type strain sequencing project: providing services to taxonomists for standard genome sequencing and annotation.</title>
        <authorList>
            <consortium name="The Broad Institute Genomics Platform"/>
            <consortium name="The Broad Institute Genome Sequencing Center for Infectious Disease"/>
            <person name="Wu L."/>
            <person name="Ma J."/>
        </authorList>
    </citation>
    <scope>NUCLEOTIDE SEQUENCE [LARGE SCALE GENOMIC DNA]</scope>
    <source>
        <strain evidence="3">JCM 3399</strain>
    </source>
</reference>